<accession>A0A210PME3</accession>
<keyword evidence="9" id="KW-1185">Reference proteome</keyword>
<dbReference type="Pfam" id="PF05347">
    <property type="entry name" value="Complex1_LYR"/>
    <property type="match status" value="1"/>
</dbReference>
<dbReference type="InterPro" id="IPR045293">
    <property type="entry name" value="Complex1_LYR_LYRM2"/>
</dbReference>
<evidence type="ECO:0000313" key="9">
    <source>
        <dbReference type="Proteomes" id="UP000242188"/>
    </source>
</evidence>
<evidence type="ECO:0000256" key="2">
    <source>
        <dbReference type="ARBA" id="ARBA00009508"/>
    </source>
</evidence>
<comment type="caution">
    <text evidence="8">The sequence shown here is derived from an EMBL/GenBank/DDBJ whole genome shotgun (WGS) entry which is preliminary data.</text>
</comment>
<keyword evidence="3" id="KW-0809">Transit peptide</keyword>
<dbReference type="PANTHER" id="PTHR13675">
    <property type="entry name" value="LYR MOTIF-CONTAINING PROTEIN 2"/>
    <property type="match status" value="1"/>
</dbReference>
<feature type="domain" description="Complex 1 LYR protein" evidence="7">
    <location>
        <begin position="25"/>
        <end position="77"/>
    </location>
</feature>
<protein>
    <recommendedName>
        <fullName evidence="5">LYR motif-containing protein 2</fullName>
    </recommendedName>
</protein>
<dbReference type="OrthoDB" id="74240at2759"/>
<evidence type="ECO:0000256" key="4">
    <source>
        <dbReference type="ARBA" id="ARBA00023128"/>
    </source>
</evidence>
<evidence type="ECO:0000256" key="1">
    <source>
        <dbReference type="ARBA" id="ARBA00004173"/>
    </source>
</evidence>
<comment type="subcellular location">
    <subcellularLocation>
        <location evidence="1">Mitochondrion</location>
    </subcellularLocation>
</comment>
<dbReference type="AlphaFoldDB" id="A0A210PME3"/>
<dbReference type="CDD" id="cd20262">
    <property type="entry name" value="Complex1_LYR_LYRM2"/>
    <property type="match status" value="1"/>
</dbReference>
<evidence type="ECO:0000256" key="5">
    <source>
        <dbReference type="ARBA" id="ARBA00026235"/>
    </source>
</evidence>
<dbReference type="InterPro" id="IPR008011">
    <property type="entry name" value="Complex1_LYR_dom"/>
</dbReference>
<dbReference type="Proteomes" id="UP000242188">
    <property type="component" value="Unassembled WGS sequence"/>
</dbReference>
<keyword evidence="4" id="KW-0496">Mitochondrion</keyword>
<dbReference type="PANTHER" id="PTHR13675:SF0">
    <property type="entry name" value="LYR MOTIF-CONTAINING PROTEIN 2"/>
    <property type="match status" value="1"/>
</dbReference>
<dbReference type="GO" id="GO:0005739">
    <property type="term" value="C:mitochondrion"/>
    <property type="evidence" value="ECO:0007669"/>
    <property type="project" value="UniProtKB-SubCell"/>
</dbReference>
<name>A0A210PME3_MIZYE</name>
<comment type="function">
    <text evidence="6">Involved in efficient integration of the N-module into mitochondrial respiratory chain complex I.</text>
</comment>
<sequence length="91" mass="10767">MAGSRLPPEKLKHAMSLSRFMLRSQVLKLYRDMMRIVYNLPDLDQRKALKDFIRHDFECNKNVEDEEAIKMFISKGKISLRELENTVPRGK</sequence>
<comment type="similarity">
    <text evidence="2">Belongs to the complex I LYR family.</text>
</comment>
<organism evidence="8 9">
    <name type="scientific">Mizuhopecten yessoensis</name>
    <name type="common">Japanese scallop</name>
    <name type="synonym">Patinopecten yessoensis</name>
    <dbReference type="NCBI Taxonomy" id="6573"/>
    <lineage>
        <taxon>Eukaryota</taxon>
        <taxon>Metazoa</taxon>
        <taxon>Spiralia</taxon>
        <taxon>Lophotrochozoa</taxon>
        <taxon>Mollusca</taxon>
        <taxon>Bivalvia</taxon>
        <taxon>Autobranchia</taxon>
        <taxon>Pteriomorphia</taxon>
        <taxon>Pectinida</taxon>
        <taxon>Pectinoidea</taxon>
        <taxon>Pectinidae</taxon>
        <taxon>Mizuhopecten</taxon>
    </lineage>
</organism>
<evidence type="ECO:0000256" key="6">
    <source>
        <dbReference type="ARBA" id="ARBA00044735"/>
    </source>
</evidence>
<evidence type="ECO:0000259" key="7">
    <source>
        <dbReference type="Pfam" id="PF05347"/>
    </source>
</evidence>
<dbReference type="EMBL" id="NEDP02005585">
    <property type="protein sequence ID" value="OWF37670.1"/>
    <property type="molecule type" value="Genomic_DNA"/>
</dbReference>
<proteinExistence type="inferred from homology"/>
<gene>
    <name evidence="8" type="ORF">KP79_PYT07866</name>
</gene>
<evidence type="ECO:0000313" key="8">
    <source>
        <dbReference type="EMBL" id="OWF37670.1"/>
    </source>
</evidence>
<reference evidence="8 9" key="1">
    <citation type="journal article" date="2017" name="Nat. Ecol. Evol.">
        <title>Scallop genome provides insights into evolution of bilaterian karyotype and development.</title>
        <authorList>
            <person name="Wang S."/>
            <person name="Zhang J."/>
            <person name="Jiao W."/>
            <person name="Li J."/>
            <person name="Xun X."/>
            <person name="Sun Y."/>
            <person name="Guo X."/>
            <person name="Huan P."/>
            <person name="Dong B."/>
            <person name="Zhang L."/>
            <person name="Hu X."/>
            <person name="Sun X."/>
            <person name="Wang J."/>
            <person name="Zhao C."/>
            <person name="Wang Y."/>
            <person name="Wang D."/>
            <person name="Huang X."/>
            <person name="Wang R."/>
            <person name="Lv J."/>
            <person name="Li Y."/>
            <person name="Zhang Z."/>
            <person name="Liu B."/>
            <person name="Lu W."/>
            <person name="Hui Y."/>
            <person name="Liang J."/>
            <person name="Zhou Z."/>
            <person name="Hou R."/>
            <person name="Li X."/>
            <person name="Liu Y."/>
            <person name="Li H."/>
            <person name="Ning X."/>
            <person name="Lin Y."/>
            <person name="Zhao L."/>
            <person name="Xing Q."/>
            <person name="Dou J."/>
            <person name="Li Y."/>
            <person name="Mao J."/>
            <person name="Guo H."/>
            <person name="Dou H."/>
            <person name="Li T."/>
            <person name="Mu C."/>
            <person name="Jiang W."/>
            <person name="Fu Q."/>
            <person name="Fu X."/>
            <person name="Miao Y."/>
            <person name="Liu J."/>
            <person name="Yu Q."/>
            <person name="Li R."/>
            <person name="Liao H."/>
            <person name="Li X."/>
            <person name="Kong Y."/>
            <person name="Jiang Z."/>
            <person name="Chourrout D."/>
            <person name="Li R."/>
            <person name="Bao Z."/>
        </authorList>
    </citation>
    <scope>NUCLEOTIDE SEQUENCE [LARGE SCALE GENOMIC DNA]</scope>
    <source>
        <strain evidence="8 9">PY_sf001</strain>
    </source>
</reference>
<evidence type="ECO:0000256" key="3">
    <source>
        <dbReference type="ARBA" id="ARBA00022946"/>
    </source>
</evidence>